<evidence type="ECO:0000313" key="2">
    <source>
        <dbReference type="EMBL" id="ACF81400.1"/>
    </source>
</evidence>
<proteinExistence type="evidence at transcript level"/>
<accession>B4FH07</accession>
<name>B4FH07_MAIZE</name>
<dbReference type="HOGENOM" id="CLU_2504447_0_0_1"/>
<organism evidence="2">
    <name type="scientific">Zea mays</name>
    <name type="common">Maize</name>
    <dbReference type="NCBI Taxonomy" id="4577"/>
    <lineage>
        <taxon>Eukaryota</taxon>
        <taxon>Viridiplantae</taxon>
        <taxon>Streptophyta</taxon>
        <taxon>Embryophyta</taxon>
        <taxon>Tracheophyta</taxon>
        <taxon>Spermatophyta</taxon>
        <taxon>Magnoliopsida</taxon>
        <taxon>Liliopsida</taxon>
        <taxon>Poales</taxon>
        <taxon>Poaceae</taxon>
        <taxon>PACMAD clade</taxon>
        <taxon>Panicoideae</taxon>
        <taxon>Andropogonodae</taxon>
        <taxon>Andropogoneae</taxon>
        <taxon>Tripsacinae</taxon>
        <taxon>Zea</taxon>
    </lineage>
</organism>
<sequence>MAGAWPPARHALDSLATAPLLLPARPPTAASLPTRPRRRAELSAPRFSLNTPQPSSPASPPRALLALCRALLPCRVSMVPYAGRNS</sequence>
<dbReference type="EMBL" id="BT036395">
    <property type="protein sequence ID" value="ACF81400.1"/>
    <property type="molecule type" value="mRNA"/>
</dbReference>
<feature type="compositionally biased region" description="Low complexity" evidence="1">
    <location>
        <begin position="16"/>
        <end position="34"/>
    </location>
</feature>
<protein>
    <submittedName>
        <fullName evidence="2">Uncharacterized protein</fullName>
    </submittedName>
</protein>
<reference evidence="2" key="1">
    <citation type="journal article" date="2009" name="PLoS Genet.">
        <title>Sequencing, mapping, and analysis of 27,455 maize full-length cDNAs.</title>
        <authorList>
            <person name="Soderlund C."/>
            <person name="Descour A."/>
            <person name="Kudrna D."/>
            <person name="Bomhoff M."/>
            <person name="Boyd L."/>
            <person name="Currie J."/>
            <person name="Angelova A."/>
            <person name="Collura K."/>
            <person name="Wissotski M."/>
            <person name="Ashley E."/>
            <person name="Morrow D."/>
            <person name="Fernandes J."/>
            <person name="Walbot V."/>
            <person name="Yu Y."/>
        </authorList>
    </citation>
    <scope>NUCLEOTIDE SEQUENCE</scope>
    <source>
        <strain evidence="2">B73</strain>
    </source>
</reference>
<dbReference type="AlphaFoldDB" id="B4FH07"/>
<feature type="region of interest" description="Disordered" evidence="1">
    <location>
        <begin position="16"/>
        <end position="60"/>
    </location>
</feature>
<evidence type="ECO:0000256" key="1">
    <source>
        <dbReference type="SAM" id="MobiDB-lite"/>
    </source>
</evidence>